<dbReference type="PANTHER" id="PTHR12189:SF2">
    <property type="entry name" value="MRNA CAP GUANINE-N7 METHYLTRANSFERASE"/>
    <property type="match status" value="1"/>
</dbReference>
<dbReference type="GO" id="GO:0004482">
    <property type="term" value="F:mRNA 5'-cap (guanine-N7-)-methyltransferase activity"/>
    <property type="evidence" value="ECO:0007669"/>
    <property type="project" value="UniProtKB-EC"/>
</dbReference>
<keyword evidence="2" id="KW-0489">Methyltransferase</keyword>
<gene>
    <name evidence="10" type="ORF">H696_00888</name>
</gene>
<name>A0A058ZG61_FONAL</name>
<dbReference type="InterPro" id="IPR029063">
    <property type="entry name" value="SAM-dependent_MTases_sf"/>
</dbReference>
<dbReference type="AlphaFoldDB" id="A0A058ZG61"/>
<evidence type="ECO:0000256" key="5">
    <source>
        <dbReference type="ARBA" id="ARBA00022884"/>
    </source>
</evidence>
<dbReference type="EC" id="2.1.1.56" evidence="1"/>
<accession>A0A058ZG61</accession>
<dbReference type="Gene3D" id="3.40.50.150">
    <property type="entry name" value="Vaccinia Virus protein VP39"/>
    <property type="match status" value="1"/>
</dbReference>
<evidence type="ECO:0000256" key="6">
    <source>
        <dbReference type="ARBA" id="ARBA00023042"/>
    </source>
</evidence>
<comment type="catalytic activity">
    <reaction evidence="7">
        <text>a 5'-end (5'-triphosphoguanosine)-ribonucleoside in mRNA + S-adenosyl-L-methionine = a 5'-end (N(7)-methyl 5'-triphosphoguanosine)-ribonucleoside in mRNA + S-adenosyl-L-homocysteine</text>
        <dbReference type="Rhea" id="RHEA:67008"/>
        <dbReference type="Rhea" id="RHEA-COMP:17166"/>
        <dbReference type="Rhea" id="RHEA-COMP:17167"/>
        <dbReference type="ChEBI" id="CHEBI:57856"/>
        <dbReference type="ChEBI" id="CHEBI:59789"/>
        <dbReference type="ChEBI" id="CHEBI:156461"/>
        <dbReference type="ChEBI" id="CHEBI:167617"/>
        <dbReference type="EC" id="2.1.1.56"/>
    </reaction>
</comment>
<evidence type="ECO:0000313" key="11">
    <source>
        <dbReference type="Proteomes" id="UP000030693"/>
    </source>
</evidence>
<keyword evidence="11" id="KW-1185">Reference proteome</keyword>
<dbReference type="STRING" id="691883.A0A058ZG61"/>
<dbReference type="GO" id="GO:0003723">
    <property type="term" value="F:RNA binding"/>
    <property type="evidence" value="ECO:0007669"/>
    <property type="project" value="UniProtKB-KW"/>
</dbReference>
<feature type="compositionally biased region" description="Basic residues" evidence="8">
    <location>
        <begin position="108"/>
        <end position="124"/>
    </location>
</feature>
<evidence type="ECO:0000256" key="4">
    <source>
        <dbReference type="ARBA" id="ARBA00022691"/>
    </source>
</evidence>
<evidence type="ECO:0000256" key="1">
    <source>
        <dbReference type="ARBA" id="ARBA00011926"/>
    </source>
</evidence>
<dbReference type="PANTHER" id="PTHR12189">
    <property type="entry name" value="MRNA GUANINE-7- METHYLTRANSFERASE"/>
    <property type="match status" value="1"/>
</dbReference>
<keyword evidence="4" id="KW-0949">S-adenosyl-L-methionine</keyword>
<dbReference type="GO" id="GO:0005634">
    <property type="term" value="C:nucleus"/>
    <property type="evidence" value="ECO:0007669"/>
    <property type="project" value="TreeGrafter"/>
</dbReference>
<feature type="region of interest" description="Disordered" evidence="8">
    <location>
        <begin position="224"/>
        <end position="243"/>
    </location>
</feature>
<evidence type="ECO:0000313" key="10">
    <source>
        <dbReference type="EMBL" id="KCV73349.1"/>
    </source>
</evidence>
<dbReference type="EMBL" id="KB932201">
    <property type="protein sequence ID" value="KCV73349.1"/>
    <property type="molecule type" value="Genomic_DNA"/>
</dbReference>
<dbReference type="Pfam" id="PF03291">
    <property type="entry name" value="mRNA_G-N7_MeTrfase"/>
    <property type="match status" value="1"/>
</dbReference>
<organism evidence="10">
    <name type="scientific">Fonticula alba</name>
    <name type="common">Slime mold</name>
    <dbReference type="NCBI Taxonomy" id="691883"/>
    <lineage>
        <taxon>Eukaryota</taxon>
        <taxon>Rotosphaerida</taxon>
        <taxon>Fonticulaceae</taxon>
        <taxon>Fonticula</taxon>
    </lineage>
</organism>
<sequence>MADSGSDRRPPPEQQPPRKVSRFSEGPPRAAPGAPPQHPGLAAPAFAPPPFGHPQHFQQQPRPGPPHSHHSHGHHRPHHPPQPYQRHPQHPHPHYSQQQQQQQQQQHPHYRHHHPGHHHNHAHHGGPSQPRNMMSVEANYNRRATERFEDRQQSKILPLRSLNNFIKSLLISEFLPAPGARVLDLCCGKGGDIPKFHAASIRYLFGVDIAAGAVDEARRRAGIRRGWRSQPRGPASPASPDPPAPFEHEFHVVDLFNVDLVDTGLLKADNPNHYFDLVNCQFALHYAWESETKARQMLKNVSQRLKPGGYFVGTIPNADWIVKNARQKGTAKIGNDIFSITLDDPEHFGPFASRYVYFLEDAVDNVPEFLIPINVLQALAFEYGLELVLFRNFHEYFYERAHWHRGKHILRERFFDGQGNFQEKYWEASGIYSAFSFRKMLSPPALPATVPASGDSAPGDSTPTQAAPADSQHKSADSPPAENTSP</sequence>
<dbReference type="OrthoDB" id="10248867at2759"/>
<dbReference type="CDD" id="cd02440">
    <property type="entry name" value="AdoMet_MTases"/>
    <property type="match status" value="1"/>
</dbReference>
<feature type="region of interest" description="Disordered" evidence="8">
    <location>
        <begin position="1"/>
        <end position="133"/>
    </location>
</feature>
<feature type="compositionally biased region" description="Basic and acidic residues" evidence="8">
    <location>
        <begin position="1"/>
        <end position="11"/>
    </location>
</feature>
<dbReference type="InterPro" id="IPR004971">
    <property type="entry name" value="mRNA_G-N7_MeTrfase_dom"/>
</dbReference>
<dbReference type="eggNOG" id="KOG1975">
    <property type="taxonomic scope" value="Eukaryota"/>
</dbReference>
<dbReference type="GeneID" id="20525613"/>
<dbReference type="OMA" id="KQHASEM"/>
<feature type="domain" description="MRNA cap 0 methyltransferase" evidence="9">
    <location>
        <begin position="154"/>
        <end position="440"/>
    </location>
</feature>
<keyword evidence="3" id="KW-0808">Transferase</keyword>
<feature type="compositionally biased region" description="Low complexity" evidence="8">
    <location>
        <begin position="94"/>
        <end position="107"/>
    </location>
</feature>
<dbReference type="PROSITE" id="PS51562">
    <property type="entry name" value="RNA_CAP0_MT"/>
    <property type="match status" value="1"/>
</dbReference>
<keyword evidence="6" id="KW-0507">mRNA processing</keyword>
<dbReference type="RefSeq" id="XP_009493050.1">
    <property type="nucleotide sequence ID" value="XM_009494775.1"/>
</dbReference>
<evidence type="ECO:0000256" key="3">
    <source>
        <dbReference type="ARBA" id="ARBA00022679"/>
    </source>
</evidence>
<feature type="compositionally biased region" description="Pro residues" evidence="8">
    <location>
        <begin position="29"/>
        <end position="38"/>
    </location>
</feature>
<feature type="compositionally biased region" description="Basic residues" evidence="8">
    <location>
        <begin position="67"/>
        <end position="79"/>
    </location>
</feature>
<evidence type="ECO:0000256" key="8">
    <source>
        <dbReference type="SAM" id="MobiDB-lite"/>
    </source>
</evidence>
<dbReference type="InterPro" id="IPR039753">
    <property type="entry name" value="RG7MT1"/>
</dbReference>
<evidence type="ECO:0000259" key="9">
    <source>
        <dbReference type="PROSITE" id="PS51562"/>
    </source>
</evidence>
<evidence type="ECO:0000256" key="7">
    <source>
        <dbReference type="ARBA" id="ARBA00044712"/>
    </source>
</evidence>
<dbReference type="SUPFAM" id="SSF53335">
    <property type="entry name" value="S-adenosyl-L-methionine-dependent methyltransferases"/>
    <property type="match status" value="1"/>
</dbReference>
<evidence type="ECO:0000256" key="2">
    <source>
        <dbReference type="ARBA" id="ARBA00022603"/>
    </source>
</evidence>
<keyword evidence="5" id="KW-0694">RNA-binding</keyword>
<protein>
    <recommendedName>
        <fullName evidence="1">mRNA (guanine-N(7))-methyltransferase</fullName>
        <ecNumber evidence="1">2.1.1.56</ecNumber>
    </recommendedName>
</protein>
<feature type="region of interest" description="Disordered" evidence="8">
    <location>
        <begin position="448"/>
        <end position="486"/>
    </location>
</feature>
<keyword evidence="6" id="KW-0506">mRNA capping</keyword>
<dbReference type="Proteomes" id="UP000030693">
    <property type="component" value="Unassembled WGS sequence"/>
</dbReference>
<proteinExistence type="predicted"/>
<reference evidence="10" key="1">
    <citation type="submission" date="2013-04" db="EMBL/GenBank/DDBJ databases">
        <title>The Genome Sequence of Fonticula alba ATCC 38817.</title>
        <authorList>
            <consortium name="The Broad Institute Genomics Platform"/>
            <person name="Russ C."/>
            <person name="Cuomo C."/>
            <person name="Burger G."/>
            <person name="Gray M.W."/>
            <person name="Holland P.W.H."/>
            <person name="King N."/>
            <person name="Lang F.B.F."/>
            <person name="Roger A.J."/>
            <person name="Ruiz-Trillo I."/>
            <person name="Brown M."/>
            <person name="Walker B."/>
            <person name="Young S."/>
            <person name="Zeng Q."/>
            <person name="Gargeya S."/>
            <person name="Fitzgerald M."/>
            <person name="Haas B."/>
            <person name="Abouelleil A."/>
            <person name="Allen A.W."/>
            <person name="Alvarado L."/>
            <person name="Arachchi H.M."/>
            <person name="Berlin A.M."/>
            <person name="Chapman S.B."/>
            <person name="Gainer-Dewar J."/>
            <person name="Goldberg J."/>
            <person name="Griggs A."/>
            <person name="Gujja S."/>
            <person name="Hansen M."/>
            <person name="Howarth C."/>
            <person name="Imamovic A."/>
            <person name="Ireland A."/>
            <person name="Larimer J."/>
            <person name="McCowan C."/>
            <person name="Murphy C."/>
            <person name="Pearson M."/>
            <person name="Poon T.W."/>
            <person name="Priest M."/>
            <person name="Roberts A."/>
            <person name="Saif S."/>
            <person name="Shea T."/>
            <person name="Sisk P."/>
            <person name="Sykes S."/>
            <person name="Wortman J."/>
            <person name="Nusbaum C."/>
            <person name="Birren B."/>
        </authorList>
    </citation>
    <scope>NUCLEOTIDE SEQUENCE [LARGE SCALE GENOMIC DNA]</scope>
    <source>
        <strain evidence="10">ATCC 38817</strain>
    </source>
</reference>